<dbReference type="AlphaFoldDB" id="A0A942WMP7"/>
<comment type="caution">
    <text evidence="1">The sequence shown here is derived from an EMBL/GenBank/DDBJ whole genome shotgun (WGS) entry which is preliminary data.</text>
</comment>
<proteinExistence type="predicted"/>
<accession>A0A942WMP7</accession>
<dbReference type="Proteomes" id="UP000778864">
    <property type="component" value="Unassembled WGS sequence"/>
</dbReference>
<evidence type="ECO:0000313" key="2">
    <source>
        <dbReference type="Proteomes" id="UP000778864"/>
    </source>
</evidence>
<gene>
    <name evidence="1" type="ORF">KHZ90_06695</name>
</gene>
<dbReference type="EMBL" id="JAGZMU010000003">
    <property type="protein sequence ID" value="MBS4893451.1"/>
    <property type="molecule type" value="Genomic_DNA"/>
</dbReference>
<name>A0A942WMP7_VEIPA</name>
<sequence length="187" mass="21923">MRTLKKILITILILFPFCWFYNFDLDGTMNWALGRYEWPYQFNMALRDNWKRVGIEGYVFSCETHFPFIYVYGAGGFTKILNIPFIGYVEKLPNDSFYNQKGYGEKLSYADDTIDDMRKAYGSTLVIYTSFNDFSIQDQEIFRNMVINTKANDYRPPYNANAIQEGYVNIIKVFKGLETLLGQKITI</sequence>
<protein>
    <submittedName>
        <fullName evidence="1">Uncharacterized protein</fullName>
    </submittedName>
</protein>
<dbReference type="RefSeq" id="WP_205112670.1">
    <property type="nucleotide sequence ID" value="NZ_CABFMP010000006.1"/>
</dbReference>
<evidence type="ECO:0000313" key="1">
    <source>
        <dbReference type="EMBL" id="MBS4893451.1"/>
    </source>
</evidence>
<reference evidence="1" key="1">
    <citation type="submission" date="2021-02" db="EMBL/GenBank/DDBJ databases">
        <title>Infant gut strain persistence is associated with maternal origin, phylogeny, and functional potential including surface adhesion and iron acquisition.</title>
        <authorList>
            <person name="Lou Y.C."/>
        </authorList>
    </citation>
    <scope>NUCLEOTIDE SEQUENCE</scope>
    <source>
        <strain evidence="1">L3_108_031G1_dasL3_108_031G1_concoct_20</strain>
    </source>
</reference>
<organism evidence="1 2">
    <name type="scientific">Veillonella parvula</name>
    <name type="common">Staphylococcus parvulus</name>
    <dbReference type="NCBI Taxonomy" id="29466"/>
    <lineage>
        <taxon>Bacteria</taxon>
        <taxon>Bacillati</taxon>
        <taxon>Bacillota</taxon>
        <taxon>Negativicutes</taxon>
        <taxon>Veillonellales</taxon>
        <taxon>Veillonellaceae</taxon>
        <taxon>Veillonella</taxon>
    </lineage>
</organism>